<dbReference type="PANTHER" id="PTHR12639">
    <property type="entry name" value="VITAMIN K-DEPENDENT GAMMA-CARBOXYLASE"/>
    <property type="match status" value="1"/>
</dbReference>
<feature type="transmembrane region" description="Helical" evidence="7">
    <location>
        <begin position="118"/>
        <end position="139"/>
    </location>
</feature>
<evidence type="ECO:0000259" key="8">
    <source>
        <dbReference type="SMART" id="SM00752"/>
    </source>
</evidence>
<feature type="transmembrane region" description="Helical" evidence="7">
    <location>
        <begin position="151"/>
        <end position="171"/>
    </location>
</feature>
<evidence type="ECO:0000313" key="10">
    <source>
        <dbReference type="Proteomes" id="UP001500067"/>
    </source>
</evidence>
<dbReference type="InterPro" id="IPR007782">
    <property type="entry name" value="VKG_COase"/>
</dbReference>
<comment type="subcellular location">
    <subcellularLocation>
        <location evidence="1">Endomembrane system</location>
        <topology evidence="1">Multi-pass membrane protein</topology>
    </subcellularLocation>
</comment>
<dbReference type="RefSeq" id="WP_345077483.1">
    <property type="nucleotide sequence ID" value="NZ_BAABFA010000004.1"/>
</dbReference>
<feature type="transmembrane region" description="Helical" evidence="7">
    <location>
        <begin position="20"/>
        <end position="42"/>
    </location>
</feature>
<evidence type="ECO:0000313" key="9">
    <source>
        <dbReference type="EMBL" id="GAA4460430.1"/>
    </source>
</evidence>
<keyword evidence="5" id="KW-1015">Disulfide bond</keyword>
<sequence>MSRTTSISIKTYLEQPLYSAALAVFRLAFGIMLFGGVIRFWLRGWIEELYIRPHFYFHYYGFEWIKPLGNGAYLLFAVCAISALFFAVGLFYRLSATVLFLSFTWIELLDKTNYLNHYYFVSLALFLMIWLPAQANLSLDAWQRPTLYKRYLPRWTIGSIRLMLGIVYIYAGLAKLNSDWLVQAMPLRLWLPAKNDLPLVGPLLNKEWVAYAFSWFGAVYDLTVPFFLLNRSTRPFAFATVIVFHVATSILFPIGMFPYIMILSTLIFFDSRDIDTIVKKCEHLFTKLPAATGSDMFTFAPPWRRVVPALFAMFFVIQLLLPWRYLLLPGELFWTEEGYRFSWRVMLMEKTGYAQFVVRDGATGRQVGVNNTDFLTANQEKMMATQPDLLLQYAHMLRDHYRQQGMQDPKVYATVYVTLNGRRSRLLTDTSVDLAAEKDGFFHKKWITDQQYKIYGL</sequence>
<evidence type="ECO:0000256" key="3">
    <source>
        <dbReference type="ARBA" id="ARBA00022989"/>
    </source>
</evidence>
<dbReference type="EMBL" id="BAABFA010000004">
    <property type="protein sequence ID" value="GAA4460430.1"/>
    <property type="molecule type" value="Genomic_DNA"/>
</dbReference>
<name>A0ABP8N5Y3_9BACT</name>
<feature type="transmembrane region" description="Helical" evidence="7">
    <location>
        <begin position="236"/>
        <end position="269"/>
    </location>
</feature>
<dbReference type="InterPro" id="IPR053935">
    <property type="entry name" value="VKGC_lumenal_dom"/>
</dbReference>
<keyword evidence="6" id="KW-0456">Lyase</keyword>
<dbReference type="InterPro" id="IPR053934">
    <property type="entry name" value="HTTM_dom"/>
</dbReference>
<keyword evidence="2 7" id="KW-0812">Transmembrane</keyword>
<feature type="transmembrane region" description="Helical" evidence="7">
    <location>
        <begin position="208"/>
        <end position="229"/>
    </location>
</feature>
<feature type="transmembrane region" description="Helical" evidence="7">
    <location>
        <begin position="306"/>
        <end position="327"/>
    </location>
</feature>
<reference evidence="10" key="1">
    <citation type="journal article" date="2019" name="Int. J. Syst. Evol. Microbiol.">
        <title>The Global Catalogue of Microorganisms (GCM) 10K type strain sequencing project: providing services to taxonomists for standard genome sequencing and annotation.</title>
        <authorList>
            <consortium name="The Broad Institute Genomics Platform"/>
            <consortium name="The Broad Institute Genome Sequencing Center for Infectious Disease"/>
            <person name="Wu L."/>
            <person name="Ma J."/>
        </authorList>
    </citation>
    <scope>NUCLEOTIDE SEQUENCE [LARGE SCALE GENOMIC DNA]</scope>
    <source>
        <strain evidence="10">JCM 32105</strain>
    </source>
</reference>
<evidence type="ECO:0000256" key="4">
    <source>
        <dbReference type="ARBA" id="ARBA00023136"/>
    </source>
</evidence>
<keyword evidence="10" id="KW-1185">Reference proteome</keyword>
<gene>
    <name evidence="9" type="ORF">GCM10023093_03070</name>
</gene>
<accession>A0ABP8N5Y3</accession>
<dbReference type="PANTHER" id="PTHR12639:SF7">
    <property type="entry name" value="HTTM DOMAIN-CONTAINING PROTEIN"/>
    <property type="match status" value="1"/>
</dbReference>
<evidence type="ECO:0000256" key="7">
    <source>
        <dbReference type="SAM" id="Phobius"/>
    </source>
</evidence>
<feature type="domain" description="HTTM-like" evidence="8">
    <location>
        <begin position="14"/>
        <end position="273"/>
    </location>
</feature>
<dbReference type="InterPro" id="IPR011020">
    <property type="entry name" value="HTTM-like"/>
</dbReference>
<evidence type="ECO:0000256" key="5">
    <source>
        <dbReference type="ARBA" id="ARBA00023157"/>
    </source>
</evidence>
<dbReference type="Pfam" id="PF05090">
    <property type="entry name" value="HTTM"/>
    <property type="match status" value="1"/>
</dbReference>
<dbReference type="SMART" id="SM00752">
    <property type="entry name" value="HTTM"/>
    <property type="match status" value="1"/>
</dbReference>
<dbReference type="Proteomes" id="UP001500067">
    <property type="component" value="Unassembled WGS sequence"/>
</dbReference>
<proteinExistence type="predicted"/>
<evidence type="ECO:0000256" key="2">
    <source>
        <dbReference type="ARBA" id="ARBA00022692"/>
    </source>
</evidence>
<comment type="caution">
    <text evidence="9">The sequence shown here is derived from an EMBL/GenBank/DDBJ whole genome shotgun (WGS) entry which is preliminary data.</text>
</comment>
<protein>
    <submittedName>
        <fullName evidence="9">HTTM domain-containing protein</fullName>
    </submittedName>
</protein>
<keyword evidence="4 7" id="KW-0472">Membrane</keyword>
<evidence type="ECO:0000256" key="1">
    <source>
        <dbReference type="ARBA" id="ARBA00004127"/>
    </source>
</evidence>
<evidence type="ECO:0000256" key="6">
    <source>
        <dbReference type="ARBA" id="ARBA00023239"/>
    </source>
</evidence>
<organism evidence="9 10">
    <name type="scientific">Nemorincola caseinilytica</name>
    <dbReference type="NCBI Taxonomy" id="2054315"/>
    <lineage>
        <taxon>Bacteria</taxon>
        <taxon>Pseudomonadati</taxon>
        <taxon>Bacteroidota</taxon>
        <taxon>Chitinophagia</taxon>
        <taxon>Chitinophagales</taxon>
        <taxon>Chitinophagaceae</taxon>
        <taxon>Nemorincola</taxon>
    </lineage>
</organism>
<feature type="transmembrane region" description="Helical" evidence="7">
    <location>
        <begin position="73"/>
        <end position="106"/>
    </location>
</feature>
<dbReference type="Pfam" id="PF22777">
    <property type="entry name" value="VKGC_lumenal_dom"/>
    <property type="match status" value="1"/>
</dbReference>
<keyword evidence="3 7" id="KW-1133">Transmembrane helix</keyword>